<dbReference type="GO" id="GO:0030627">
    <property type="term" value="F:pre-mRNA 5'-splice site binding"/>
    <property type="evidence" value="ECO:0007669"/>
    <property type="project" value="InterPro"/>
</dbReference>
<dbReference type="Proteomes" id="UP000281677">
    <property type="component" value="Unassembled WGS sequence"/>
</dbReference>
<keyword evidence="3" id="KW-0863">Zinc-finger</keyword>
<comment type="subunit">
    <text evidence="8">Component of the U1 snRNP. The U1 snRNP is composed of the U1 snRNA and the 7 core Sm proteins SNRPB, SNRPD1, SNRPD2, SNRPD3, SNRPE, SNRPF and SNRPG that assemble in a heptameric protein ring on the Sm site of the small nuclear RNA to form the core snRNP, and at least 3 U1 snRNP-specific proteins SNRNP70/U1-70K, SNRPA/U1-A and SNRPC/U1-C. SNRPC/U1-C interacts with U1 snRNA and the 5' splice-site region of the pre-mRNA. Interacts (via N-terminus) with TIA1 (via C-terminus); thereby promoting spliceosomal U1 snRNP recruitment to 5' splice sites.</text>
</comment>
<keyword evidence="6" id="KW-0539">Nucleus</keyword>
<dbReference type="InterPro" id="IPR000690">
    <property type="entry name" value="Matrin/U1-C_Znf_C2H2"/>
</dbReference>
<dbReference type="Gene3D" id="3.30.160.60">
    <property type="entry name" value="Classic Zinc Finger"/>
    <property type="match status" value="1"/>
</dbReference>
<evidence type="ECO:0000256" key="4">
    <source>
        <dbReference type="ARBA" id="ARBA00022833"/>
    </source>
</evidence>
<comment type="caution">
    <text evidence="10">The sequence shown here is derived from an EMBL/GenBank/DDBJ whole genome shotgun (WGS) entry which is preliminary data.</text>
</comment>
<evidence type="ECO:0000256" key="8">
    <source>
        <dbReference type="ARBA" id="ARBA00046357"/>
    </source>
</evidence>
<dbReference type="InterPro" id="IPR017340">
    <property type="entry name" value="U1_snRNP-C"/>
</dbReference>
<keyword evidence="4" id="KW-0862">Zinc</keyword>
<evidence type="ECO:0000313" key="11">
    <source>
        <dbReference type="Proteomes" id="UP000281677"/>
    </source>
</evidence>
<dbReference type="SUPFAM" id="SSF57667">
    <property type="entry name" value="beta-beta-alpha zinc fingers"/>
    <property type="match status" value="1"/>
</dbReference>
<dbReference type="OrthoDB" id="76567at2759"/>
<accession>A0A3M7IRB0</accession>
<feature type="domain" description="Matrin-type" evidence="9">
    <location>
        <begin position="4"/>
        <end position="36"/>
    </location>
</feature>
<proteinExistence type="predicted"/>
<dbReference type="InterPro" id="IPR036236">
    <property type="entry name" value="Znf_C2H2_sf"/>
</dbReference>
<evidence type="ECO:0000256" key="7">
    <source>
        <dbReference type="ARBA" id="ARBA00023274"/>
    </source>
</evidence>
<evidence type="ECO:0000256" key="3">
    <source>
        <dbReference type="ARBA" id="ARBA00022771"/>
    </source>
</evidence>
<keyword evidence="5" id="KW-0694">RNA-binding</keyword>
<keyword evidence="2" id="KW-0479">Metal-binding</keyword>
<dbReference type="FunFam" id="3.30.160.60:FF:000059">
    <property type="entry name" value="U1 small nuclear ribonucleoprotein C"/>
    <property type="match status" value="1"/>
</dbReference>
<reference evidence="10 11" key="1">
    <citation type="journal article" date="2018" name="BMC Genomics">
        <title>Genomic evidence for intraspecific hybridization in a clonal and extremely halotolerant yeast.</title>
        <authorList>
            <person name="Gostincar C."/>
            <person name="Stajich J.E."/>
            <person name="Zupancic J."/>
            <person name="Zalar P."/>
            <person name="Gunde-Cimerman N."/>
        </authorList>
    </citation>
    <scope>NUCLEOTIDE SEQUENCE [LARGE SCALE GENOMIC DNA]</scope>
    <source>
        <strain evidence="10 11">EXF-120</strain>
    </source>
</reference>
<dbReference type="InterPro" id="IPR013085">
    <property type="entry name" value="U1-CZ_Znf_C2H2"/>
</dbReference>
<dbReference type="GO" id="GO:0000395">
    <property type="term" value="P:mRNA 5'-splice site recognition"/>
    <property type="evidence" value="ECO:0007669"/>
    <property type="project" value="InterPro"/>
</dbReference>
<evidence type="ECO:0000256" key="2">
    <source>
        <dbReference type="ARBA" id="ARBA00022723"/>
    </source>
</evidence>
<dbReference type="SMART" id="SM00451">
    <property type="entry name" value="ZnF_U1"/>
    <property type="match status" value="1"/>
</dbReference>
<sequence length="175" mass="19911">MPKFFCDYCDVYLTHDSMSVRRAHNSGRNHLRNVVEYYQQIGQEKAQSVIDSITSARTGCRRSWWTARNARNGWSRRSARIQWTAATGWSTADAVRERDATTTAWFPAATARFSAWFQPSKHAAYAFPASDSFWQWPARSGLTRRGYAIPASVGFPTWYGSSRWPKPCTAGNGRT</sequence>
<gene>
    <name evidence="10" type="ORF">D0859_08027</name>
</gene>
<evidence type="ECO:0000256" key="1">
    <source>
        <dbReference type="ARBA" id="ARBA00004123"/>
    </source>
</evidence>
<evidence type="ECO:0000259" key="9">
    <source>
        <dbReference type="PROSITE" id="PS50171"/>
    </source>
</evidence>
<dbReference type="GO" id="GO:0005685">
    <property type="term" value="C:U1 snRNP"/>
    <property type="evidence" value="ECO:0007669"/>
    <property type="project" value="InterPro"/>
</dbReference>
<keyword evidence="7" id="KW-0687">Ribonucleoprotein</keyword>
<evidence type="ECO:0000256" key="6">
    <source>
        <dbReference type="ARBA" id="ARBA00023242"/>
    </source>
</evidence>
<protein>
    <recommendedName>
        <fullName evidence="9">Matrin-type domain-containing protein</fullName>
    </recommendedName>
</protein>
<dbReference type="PANTHER" id="PTHR31148">
    <property type="entry name" value="U1 SMALL NUCLEAR RIBONUCLEOPROTEIN C"/>
    <property type="match status" value="1"/>
</dbReference>
<evidence type="ECO:0000256" key="5">
    <source>
        <dbReference type="ARBA" id="ARBA00022884"/>
    </source>
</evidence>
<dbReference type="PROSITE" id="PS50171">
    <property type="entry name" value="ZF_MATRIN"/>
    <property type="match status" value="1"/>
</dbReference>
<comment type="subcellular location">
    <subcellularLocation>
        <location evidence="1">Nucleus</location>
    </subcellularLocation>
</comment>
<name>A0A3M7IRB0_HORWE</name>
<dbReference type="PANTHER" id="PTHR31148:SF1">
    <property type="entry name" value="U1 SMALL NUCLEAR RIBONUCLEOPROTEIN C"/>
    <property type="match status" value="1"/>
</dbReference>
<dbReference type="EMBL" id="QWIT01000227">
    <property type="protein sequence ID" value="RMZ27893.1"/>
    <property type="molecule type" value="Genomic_DNA"/>
</dbReference>
<evidence type="ECO:0000313" key="10">
    <source>
        <dbReference type="EMBL" id="RMZ27893.1"/>
    </source>
</evidence>
<dbReference type="Pfam" id="PF06220">
    <property type="entry name" value="zf-U1"/>
    <property type="match status" value="1"/>
</dbReference>
<organism evidence="10 11">
    <name type="scientific">Hortaea werneckii</name>
    <name type="common">Black yeast</name>
    <name type="synonym">Cladosporium werneckii</name>
    <dbReference type="NCBI Taxonomy" id="91943"/>
    <lineage>
        <taxon>Eukaryota</taxon>
        <taxon>Fungi</taxon>
        <taxon>Dikarya</taxon>
        <taxon>Ascomycota</taxon>
        <taxon>Pezizomycotina</taxon>
        <taxon>Dothideomycetes</taxon>
        <taxon>Dothideomycetidae</taxon>
        <taxon>Mycosphaerellales</taxon>
        <taxon>Teratosphaeriaceae</taxon>
        <taxon>Hortaea</taxon>
    </lineage>
</organism>
<dbReference type="InterPro" id="IPR003604">
    <property type="entry name" value="Matrin/U1-like-C_Znf_C2H2"/>
</dbReference>
<dbReference type="AlphaFoldDB" id="A0A3M7IRB0"/>
<dbReference type="GO" id="GO:0008270">
    <property type="term" value="F:zinc ion binding"/>
    <property type="evidence" value="ECO:0007669"/>
    <property type="project" value="UniProtKB-KW"/>
</dbReference>